<accession>U7QJN0</accession>
<organism evidence="2 3">
    <name type="scientific">Lyngbya aestuarii BL J</name>
    <dbReference type="NCBI Taxonomy" id="1348334"/>
    <lineage>
        <taxon>Bacteria</taxon>
        <taxon>Bacillati</taxon>
        <taxon>Cyanobacteriota</taxon>
        <taxon>Cyanophyceae</taxon>
        <taxon>Oscillatoriophycideae</taxon>
        <taxon>Oscillatoriales</taxon>
        <taxon>Microcoleaceae</taxon>
        <taxon>Lyngbya</taxon>
    </lineage>
</organism>
<evidence type="ECO:0000313" key="3">
    <source>
        <dbReference type="Proteomes" id="UP000017127"/>
    </source>
</evidence>
<name>U7QJN0_9CYAN</name>
<dbReference type="EMBL" id="AUZM01000033">
    <property type="protein sequence ID" value="ERT06631.1"/>
    <property type="molecule type" value="Genomic_DNA"/>
</dbReference>
<keyword evidence="1" id="KW-0472">Membrane</keyword>
<reference evidence="2 3" key="1">
    <citation type="journal article" date="2013" name="Front. Microbiol.">
        <title>Comparative genomic analyses of the cyanobacterium, Lyngbya aestuarii BL J, a powerful hydrogen producer.</title>
        <authorList>
            <person name="Kothari A."/>
            <person name="Vaughn M."/>
            <person name="Garcia-Pichel F."/>
        </authorList>
    </citation>
    <scope>NUCLEOTIDE SEQUENCE [LARGE SCALE GENOMIC DNA]</scope>
    <source>
        <strain evidence="2 3">BL J</strain>
    </source>
</reference>
<protein>
    <submittedName>
        <fullName evidence="2">Uncharacterized protein</fullName>
    </submittedName>
</protein>
<gene>
    <name evidence="2" type="ORF">M595_3409</name>
</gene>
<dbReference type="AlphaFoldDB" id="U7QJN0"/>
<keyword evidence="3" id="KW-1185">Reference proteome</keyword>
<dbReference type="Proteomes" id="UP000017127">
    <property type="component" value="Unassembled WGS sequence"/>
</dbReference>
<keyword evidence="1" id="KW-0812">Transmembrane</keyword>
<proteinExistence type="predicted"/>
<evidence type="ECO:0000313" key="2">
    <source>
        <dbReference type="EMBL" id="ERT06631.1"/>
    </source>
</evidence>
<comment type="caution">
    <text evidence="2">The sequence shown here is derived from an EMBL/GenBank/DDBJ whole genome shotgun (WGS) entry which is preliminary data.</text>
</comment>
<evidence type="ECO:0000256" key="1">
    <source>
        <dbReference type="SAM" id="Phobius"/>
    </source>
</evidence>
<keyword evidence="1" id="KW-1133">Transmembrane helix</keyword>
<sequence length="127" mass="14566">MSSRLRLLLRFLNARLSKRISIWILASIFLIELIILVPSVSRRQQELLQQLTEVSSGKLAWIIATYPYQSEAELLKQLKYLDQLDANIKGGFVYKLPDGKRIGEFGELPQLSFSQARLGEDIYLNTP</sequence>
<dbReference type="RefSeq" id="WP_023067138.1">
    <property type="nucleotide sequence ID" value="NZ_AUZM01000033.1"/>
</dbReference>
<feature type="transmembrane region" description="Helical" evidence="1">
    <location>
        <begin position="20"/>
        <end position="40"/>
    </location>
</feature>